<evidence type="ECO:0000313" key="2">
    <source>
        <dbReference type="EnsemblMetazoa" id="G8069.1:cds"/>
    </source>
</evidence>
<dbReference type="AlphaFoldDB" id="A0A8W8NWH5"/>
<feature type="compositionally biased region" description="Basic and acidic residues" evidence="1">
    <location>
        <begin position="126"/>
        <end position="139"/>
    </location>
</feature>
<protein>
    <submittedName>
        <fullName evidence="2">Uncharacterized protein</fullName>
    </submittedName>
</protein>
<feature type="region of interest" description="Disordered" evidence="1">
    <location>
        <begin position="59"/>
        <end position="216"/>
    </location>
</feature>
<dbReference type="Proteomes" id="UP000005408">
    <property type="component" value="Unassembled WGS sequence"/>
</dbReference>
<feature type="compositionally biased region" description="Basic and acidic residues" evidence="1">
    <location>
        <begin position="306"/>
        <end position="326"/>
    </location>
</feature>
<dbReference type="EnsemblMetazoa" id="G8069.1">
    <property type="protein sequence ID" value="G8069.1:cds"/>
    <property type="gene ID" value="G8069"/>
</dbReference>
<sequence>MCRDFLEHHVKGYTLGLGSCCDHNPTFESDVTILIFKRLLMNLLAEGIHSKALPKVAKKLTTSAQPSVNKTDDRPISRDHLAAPNHTNNHTRDGESVNAKPEGTHINSKRNDKPNTTEMIMAKSKKQSDQDDGHRDQPKKTVACRGTSTEPEKSLFGPMIPENDHSRTEQVFYPNTNKSSKTQYRGEARTEASSNNEGVLRRRDNGEHTGDETEPDIFEGVTYKRKARYYIAGISSRSTRTGLMNYVSKKGVKITHFILFKPRYPGARLTAKINVSPKDSELLESGGFWPEGVSCRKWLNQRTWKEKIDSENQKKGDSEREDGDKQELDDEHDDDDENY</sequence>
<proteinExistence type="predicted"/>
<evidence type="ECO:0000256" key="1">
    <source>
        <dbReference type="SAM" id="MobiDB-lite"/>
    </source>
</evidence>
<evidence type="ECO:0000313" key="3">
    <source>
        <dbReference type="Proteomes" id="UP000005408"/>
    </source>
</evidence>
<reference evidence="2" key="1">
    <citation type="submission" date="2022-08" db="UniProtKB">
        <authorList>
            <consortium name="EnsemblMetazoa"/>
        </authorList>
    </citation>
    <scope>IDENTIFICATION</scope>
    <source>
        <strain evidence="2">05x7-T-G4-1.051#20</strain>
    </source>
</reference>
<feature type="compositionally biased region" description="Basic and acidic residues" evidence="1">
    <location>
        <begin position="70"/>
        <end position="81"/>
    </location>
</feature>
<feature type="region of interest" description="Disordered" evidence="1">
    <location>
        <begin position="306"/>
        <end position="339"/>
    </location>
</feature>
<feature type="compositionally biased region" description="Polar residues" evidence="1">
    <location>
        <begin position="60"/>
        <end position="69"/>
    </location>
</feature>
<organism evidence="2 3">
    <name type="scientific">Magallana gigas</name>
    <name type="common">Pacific oyster</name>
    <name type="synonym">Crassostrea gigas</name>
    <dbReference type="NCBI Taxonomy" id="29159"/>
    <lineage>
        <taxon>Eukaryota</taxon>
        <taxon>Metazoa</taxon>
        <taxon>Spiralia</taxon>
        <taxon>Lophotrochozoa</taxon>
        <taxon>Mollusca</taxon>
        <taxon>Bivalvia</taxon>
        <taxon>Autobranchia</taxon>
        <taxon>Pteriomorphia</taxon>
        <taxon>Ostreida</taxon>
        <taxon>Ostreoidea</taxon>
        <taxon>Ostreidae</taxon>
        <taxon>Magallana</taxon>
    </lineage>
</organism>
<name>A0A8W8NWH5_MAGGI</name>
<feature type="compositionally biased region" description="Basic and acidic residues" evidence="1">
    <location>
        <begin position="199"/>
        <end position="211"/>
    </location>
</feature>
<feature type="compositionally biased region" description="Acidic residues" evidence="1">
    <location>
        <begin position="327"/>
        <end position="339"/>
    </location>
</feature>
<accession>A0A8W8NWH5</accession>
<feature type="compositionally biased region" description="Polar residues" evidence="1">
    <location>
        <begin position="173"/>
        <end position="183"/>
    </location>
</feature>
<keyword evidence="3" id="KW-1185">Reference proteome</keyword>